<evidence type="ECO:0000256" key="12">
    <source>
        <dbReference type="ARBA" id="ARBA00022989"/>
    </source>
</evidence>
<comment type="subcellular location">
    <subcellularLocation>
        <location evidence="2">Mitochondrion inner membrane</location>
        <topology evidence="2">Multi-pass membrane protein</topology>
    </subcellularLocation>
</comment>
<comment type="cofactor">
    <cofactor evidence="19">
        <name>heme</name>
        <dbReference type="ChEBI" id="CHEBI:30413"/>
    </cofactor>
    <text evidence="19">Binds 2 heme groups non-covalently.</text>
</comment>
<evidence type="ECO:0000256" key="18">
    <source>
        <dbReference type="PIRSR" id="PIRSR038885-1"/>
    </source>
</evidence>
<feature type="transmembrane region" description="Helical" evidence="20">
    <location>
        <begin position="179"/>
        <end position="201"/>
    </location>
</feature>
<dbReference type="InterPro" id="IPR036150">
    <property type="entry name" value="Cyt_b/b6_C_sf"/>
</dbReference>
<evidence type="ECO:0000256" key="2">
    <source>
        <dbReference type="ARBA" id="ARBA00004448"/>
    </source>
</evidence>
<comment type="function">
    <text evidence="1 20">Component of the ubiquinol-cytochrome c reductase complex (complex III or cytochrome b-c1 complex) that is part of the mitochondrial respiratory chain. The b-c1 complex mediates electron transfer from ubiquinol to cytochrome c. Contributes to the generation of a proton gradient across the mitochondrial membrane that is then used for ATP synthesis.</text>
</comment>
<evidence type="ECO:0000256" key="14">
    <source>
        <dbReference type="ARBA" id="ARBA00023075"/>
    </source>
</evidence>
<dbReference type="PROSITE" id="PS51002">
    <property type="entry name" value="CYTB_NTER"/>
    <property type="match status" value="1"/>
</dbReference>
<feature type="transmembrane region" description="Helical" evidence="20">
    <location>
        <begin position="230"/>
        <end position="251"/>
    </location>
</feature>
<evidence type="ECO:0000256" key="20">
    <source>
        <dbReference type="RuleBase" id="RU362117"/>
    </source>
</evidence>
<evidence type="ECO:0000256" key="11">
    <source>
        <dbReference type="ARBA" id="ARBA00022982"/>
    </source>
</evidence>
<keyword evidence="16 20" id="KW-0472">Membrane</keyword>
<evidence type="ECO:0000256" key="8">
    <source>
        <dbReference type="ARBA" id="ARBA00022692"/>
    </source>
</evidence>
<keyword evidence="8 20" id="KW-0812">Transmembrane</keyword>
<dbReference type="GO" id="GO:0016491">
    <property type="term" value="F:oxidoreductase activity"/>
    <property type="evidence" value="ECO:0007669"/>
    <property type="project" value="UniProtKB-UniRule"/>
</dbReference>
<reference evidence="23" key="1">
    <citation type="submission" date="2020-08" db="EMBL/GenBank/DDBJ databases">
        <authorList>
            <person name="Langkjaer E.M.R."/>
            <person name="Leerhoei F."/>
        </authorList>
    </citation>
    <scope>NUCLEOTIDE SEQUENCE</scope>
    <source>
        <strain evidence="23">DM839</strain>
    </source>
</reference>
<feature type="binding site" evidence="18">
    <location>
        <position position="202"/>
    </location>
    <ligand>
        <name>a ubiquinone</name>
        <dbReference type="ChEBI" id="CHEBI:16389"/>
    </ligand>
</feature>
<keyword evidence="6 19" id="KW-0349">Heme</keyword>
<evidence type="ECO:0000256" key="6">
    <source>
        <dbReference type="ARBA" id="ARBA00022617"/>
    </source>
</evidence>
<evidence type="ECO:0000256" key="19">
    <source>
        <dbReference type="PIRSR" id="PIRSR038885-2"/>
    </source>
</evidence>
<dbReference type="GO" id="GO:0005743">
    <property type="term" value="C:mitochondrial inner membrane"/>
    <property type="evidence" value="ECO:0007669"/>
    <property type="project" value="UniProtKB-SubCell"/>
</dbReference>
<dbReference type="InterPro" id="IPR048260">
    <property type="entry name" value="Cytochrome_b_C_euk/bac"/>
</dbReference>
<feature type="transmembrane region" description="Helical" evidence="20">
    <location>
        <begin position="141"/>
        <end position="159"/>
    </location>
</feature>
<dbReference type="InterPro" id="IPR048259">
    <property type="entry name" value="Cytochrome_b_N_euk/bac"/>
</dbReference>
<geneLocation type="mitochondrion" evidence="23"/>
<feature type="binding site" description="axial binding residue" evidence="19">
    <location>
        <position position="84"/>
    </location>
    <ligand>
        <name>heme b</name>
        <dbReference type="ChEBI" id="CHEBI:60344"/>
        <label>b562</label>
    </ligand>
    <ligandPart>
        <name>Fe</name>
        <dbReference type="ChEBI" id="CHEBI:18248"/>
    </ligandPart>
</feature>
<dbReference type="CDD" id="cd00290">
    <property type="entry name" value="cytochrome_b_C"/>
    <property type="match status" value="1"/>
</dbReference>
<dbReference type="AlphaFoldDB" id="A0A7U3NIQ1"/>
<keyword evidence="15 20" id="KW-0496">Mitochondrion</keyword>
<keyword evidence="7 20" id="KW-0679">Respiratory chain</keyword>
<keyword evidence="5 20" id="KW-0813">Transport</keyword>
<evidence type="ECO:0000256" key="7">
    <source>
        <dbReference type="ARBA" id="ARBA00022660"/>
    </source>
</evidence>
<dbReference type="PANTHER" id="PTHR19271:SF16">
    <property type="entry name" value="CYTOCHROME B"/>
    <property type="match status" value="1"/>
</dbReference>
<feature type="transmembrane region" description="Helical" evidence="20">
    <location>
        <begin position="289"/>
        <end position="309"/>
    </location>
</feature>
<feature type="binding site" description="axial binding residue" evidence="19">
    <location>
        <position position="98"/>
    </location>
    <ligand>
        <name>heme b</name>
        <dbReference type="ChEBI" id="CHEBI:60344"/>
        <label>b566</label>
    </ligand>
    <ligandPart>
        <name>Fe</name>
        <dbReference type="ChEBI" id="CHEBI:18248"/>
    </ligandPart>
</feature>
<dbReference type="GO" id="GO:0045275">
    <property type="term" value="C:respiratory chain complex III"/>
    <property type="evidence" value="ECO:0007669"/>
    <property type="project" value="InterPro"/>
</dbReference>
<evidence type="ECO:0000256" key="3">
    <source>
        <dbReference type="ARBA" id="ARBA00011649"/>
    </source>
</evidence>
<evidence type="ECO:0000256" key="15">
    <source>
        <dbReference type="ARBA" id="ARBA00023128"/>
    </source>
</evidence>
<dbReference type="GO" id="GO:0008121">
    <property type="term" value="F:quinol-cytochrome-c reductase activity"/>
    <property type="evidence" value="ECO:0007669"/>
    <property type="project" value="InterPro"/>
</dbReference>
<dbReference type="Pfam" id="PF00032">
    <property type="entry name" value="Cytochrom_B_C"/>
    <property type="match status" value="1"/>
</dbReference>
<dbReference type="CDD" id="cd00284">
    <property type="entry name" value="Cytochrome_b_N"/>
    <property type="match status" value="1"/>
</dbReference>
<evidence type="ECO:0000256" key="4">
    <source>
        <dbReference type="ARBA" id="ARBA00013531"/>
    </source>
</evidence>
<feature type="transmembrane region" description="Helical" evidence="20">
    <location>
        <begin position="324"/>
        <end position="341"/>
    </location>
</feature>
<feature type="binding site" description="axial binding residue" evidence="19">
    <location>
        <position position="183"/>
    </location>
    <ligand>
        <name>heme b</name>
        <dbReference type="ChEBI" id="CHEBI:60344"/>
        <label>b562</label>
    </ligand>
    <ligandPart>
        <name>Fe</name>
        <dbReference type="ChEBI" id="CHEBI:18248"/>
    </ligandPart>
</feature>
<feature type="domain" description="Cytochrome b/b6 N-terminal region profile" evidence="21">
    <location>
        <begin position="1"/>
        <end position="210"/>
    </location>
</feature>
<dbReference type="EMBL" id="MT920423">
    <property type="protein sequence ID" value="QOV03310.1"/>
    <property type="molecule type" value="Genomic_DNA"/>
</dbReference>
<organism evidence="23">
    <name type="scientific">Phaonia errans</name>
    <dbReference type="NCBI Taxonomy" id="1291920"/>
    <lineage>
        <taxon>Eukaryota</taxon>
        <taxon>Metazoa</taxon>
        <taxon>Ecdysozoa</taxon>
        <taxon>Arthropoda</taxon>
        <taxon>Hexapoda</taxon>
        <taxon>Insecta</taxon>
        <taxon>Pterygota</taxon>
        <taxon>Neoptera</taxon>
        <taxon>Endopterygota</taxon>
        <taxon>Diptera</taxon>
        <taxon>Brachycera</taxon>
        <taxon>Muscomorpha</taxon>
        <taxon>Muscoidea</taxon>
        <taxon>Muscidae</taxon>
        <taxon>Phaonia</taxon>
    </lineage>
</organism>
<feature type="transmembrane region" description="Helical" evidence="20">
    <location>
        <begin position="78"/>
        <end position="99"/>
    </location>
</feature>
<evidence type="ECO:0000256" key="9">
    <source>
        <dbReference type="ARBA" id="ARBA00022723"/>
    </source>
</evidence>
<dbReference type="SUPFAM" id="SSF81648">
    <property type="entry name" value="a domain/subunit of cytochrome bc1 complex (Ubiquinol-cytochrome c reductase)"/>
    <property type="match status" value="1"/>
</dbReference>
<dbReference type="InterPro" id="IPR016174">
    <property type="entry name" value="Di-haem_cyt_TM"/>
</dbReference>
<comment type="similarity">
    <text evidence="17 20">Belongs to the cytochrome b family.</text>
</comment>
<dbReference type="InterPro" id="IPR030689">
    <property type="entry name" value="Cytochrome_b"/>
</dbReference>
<dbReference type="PANTHER" id="PTHR19271">
    <property type="entry name" value="CYTOCHROME B"/>
    <property type="match status" value="1"/>
</dbReference>
<gene>
    <name evidence="23" type="primary">CYTB</name>
</gene>
<evidence type="ECO:0000259" key="21">
    <source>
        <dbReference type="PROSITE" id="PS51002"/>
    </source>
</evidence>
<dbReference type="Pfam" id="PF00033">
    <property type="entry name" value="Cytochrome_B"/>
    <property type="match status" value="1"/>
</dbReference>
<keyword evidence="12 20" id="KW-1133">Transmembrane helix</keyword>
<keyword evidence="9 19" id="KW-0479">Metal-binding</keyword>
<dbReference type="InterPro" id="IPR005798">
    <property type="entry name" value="Cyt_b/b6_C"/>
</dbReference>
<feature type="transmembrane region" description="Helical" evidence="20">
    <location>
        <begin position="114"/>
        <end position="134"/>
    </location>
</feature>
<evidence type="ECO:0000256" key="17">
    <source>
        <dbReference type="ARBA" id="ARBA00061233"/>
    </source>
</evidence>
<dbReference type="InterPro" id="IPR005797">
    <property type="entry name" value="Cyt_b/b6_N"/>
</dbReference>
<evidence type="ECO:0000259" key="22">
    <source>
        <dbReference type="PROSITE" id="PS51003"/>
    </source>
</evidence>
<dbReference type="PIRSF" id="PIRSF038885">
    <property type="entry name" value="COB"/>
    <property type="match status" value="1"/>
</dbReference>
<feature type="transmembrane region" description="Helical" evidence="20">
    <location>
        <begin position="31"/>
        <end position="57"/>
    </location>
</feature>
<feature type="binding site" description="axial binding residue" evidence="19">
    <location>
        <position position="197"/>
    </location>
    <ligand>
        <name>heme b</name>
        <dbReference type="ChEBI" id="CHEBI:60344"/>
        <label>b566</label>
    </ligand>
    <ligandPart>
        <name>Fe</name>
        <dbReference type="ChEBI" id="CHEBI:18248"/>
    </ligandPart>
</feature>
<dbReference type="SUPFAM" id="SSF81342">
    <property type="entry name" value="Transmembrane di-heme cytochromes"/>
    <property type="match status" value="1"/>
</dbReference>
<accession>A0A7U3NIQ1</accession>
<evidence type="ECO:0000256" key="5">
    <source>
        <dbReference type="ARBA" id="ARBA00022448"/>
    </source>
</evidence>
<sequence length="378" mass="43447">MNKPMRIKHPLFNIMNNALIDLPTPSNISSWWNFGSLLGLCLIIQIMTGLFLAMHYTADINMAFNSINHIFRDVNYGWLLRTMHANGASIFFICIYLHIGRGIYYGSYLYPSTWLVGVIILFLTMGTAFMGYVLPWGQMSFWGATVITNLLSAIPYLGINLVQWIWGGFAVDNATLTRFFTFHFILPFIVLAMTMIHLLFLHQTGSNNPMGLNSNIDKIPFHPYFTYKDIIGFIIMMMSLILLVLINPNLLGDPDNFIPANPLVTPIHIQPEWYFLFAYAILRSIPNKLGGVIALILSIAILIILPFYYMSNFRGIQFYTINQILYWNMTSTVILLTWIGARPVEEPFIVIGQLLTIIYFMYFLINPLITKYWDNLLN</sequence>
<comment type="subunit">
    <text evidence="3">The main subunits of complex b-c1 are: cytochrome b, cytochrome c1 and the Rieske protein.</text>
</comment>
<dbReference type="GO" id="GO:0006122">
    <property type="term" value="P:mitochondrial electron transport, ubiquinol to cytochrome c"/>
    <property type="evidence" value="ECO:0007669"/>
    <property type="project" value="TreeGrafter"/>
</dbReference>
<evidence type="ECO:0000256" key="1">
    <source>
        <dbReference type="ARBA" id="ARBA00002566"/>
    </source>
</evidence>
<feature type="domain" description="Cytochrome b/b6 C-terminal region profile" evidence="22">
    <location>
        <begin position="211"/>
        <end position="378"/>
    </location>
</feature>
<dbReference type="InterPro" id="IPR027387">
    <property type="entry name" value="Cytb/b6-like_sf"/>
</dbReference>
<dbReference type="GO" id="GO:0046872">
    <property type="term" value="F:metal ion binding"/>
    <property type="evidence" value="ECO:0007669"/>
    <property type="project" value="UniProtKB-UniRule"/>
</dbReference>
<name>A0A7U3NIQ1_9MUSC</name>
<evidence type="ECO:0000256" key="10">
    <source>
        <dbReference type="ARBA" id="ARBA00022792"/>
    </source>
</evidence>
<feature type="transmembrane region" description="Helical" evidence="20">
    <location>
        <begin position="348"/>
        <end position="369"/>
    </location>
</feature>
<keyword evidence="11 20" id="KW-0249">Electron transport</keyword>
<dbReference type="Gene3D" id="1.20.810.10">
    <property type="entry name" value="Cytochrome Bc1 Complex, Chain C"/>
    <property type="match status" value="1"/>
</dbReference>
<keyword evidence="14" id="KW-0830">Ubiquinone</keyword>
<evidence type="ECO:0000256" key="16">
    <source>
        <dbReference type="ARBA" id="ARBA00023136"/>
    </source>
</evidence>
<dbReference type="FunFam" id="1.20.810.10:FF:000002">
    <property type="entry name" value="Cytochrome b"/>
    <property type="match status" value="1"/>
</dbReference>
<keyword evidence="13 19" id="KW-0408">Iron</keyword>
<proteinExistence type="inferred from homology"/>
<keyword evidence="10" id="KW-0999">Mitochondrion inner membrane</keyword>
<dbReference type="PROSITE" id="PS51003">
    <property type="entry name" value="CYTB_CTER"/>
    <property type="match status" value="1"/>
</dbReference>
<comment type="cofactor">
    <cofactor evidence="20">
        <name>heme b</name>
        <dbReference type="ChEBI" id="CHEBI:60344"/>
    </cofactor>
    <text evidence="20">Binds 2 heme groups non-covalently.</text>
</comment>
<evidence type="ECO:0000256" key="13">
    <source>
        <dbReference type="ARBA" id="ARBA00023004"/>
    </source>
</evidence>
<protein>
    <recommendedName>
        <fullName evidence="4 20">Cytochrome b</fullName>
    </recommendedName>
</protein>
<evidence type="ECO:0000313" key="23">
    <source>
        <dbReference type="EMBL" id="QOV03310.1"/>
    </source>
</evidence>